<dbReference type="Proteomes" id="UP000192486">
    <property type="component" value="Chromosome"/>
</dbReference>
<reference evidence="1 2" key="1">
    <citation type="submission" date="2016-04" db="EMBL/GenBank/DDBJ databases">
        <title>Comparative Genomics and Epigenetics of Sporosarcina ureae.</title>
        <authorList>
            <person name="Oliver A.S."/>
            <person name="Cooper K.K."/>
        </authorList>
    </citation>
    <scope>NUCLEOTIDE SEQUENCE [LARGE SCALE GENOMIC DNA]</scope>
    <source>
        <strain evidence="1 2">S204</strain>
    </source>
</reference>
<evidence type="ECO:0000313" key="1">
    <source>
        <dbReference type="EMBL" id="ARF15149.1"/>
    </source>
</evidence>
<dbReference type="EMBL" id="CP015108">
    <property type="protein sequence ID" value="ARF15149.1"/>
    <property type="molecule type" value="Genomic_DNA"/>
</dbReference>
<evidence type="ECO:0000313" key="2">
    <source>
        <dbReference type="Proteomes" id="UP000192486"/>
    </source>
</evidence>
<dbReference type="InterPro" id="IPR020908">
    <property type="entry name" value="UPF0738"/>
</dbReference>
<gene>
    <name evidence="1" type="ORF">SporoS204_13900</name>
</gene>
<proteinExistence type="predicted"/>
<protein>
    <submittedName>
        <fullName evidence="1">Uncharacterized protein</fullName>
    </submittedName>
</protein>
<keyword evidence="2" id="KW-1185">Reference proteome</keyword>
<name>A0ABM6JY85_SPOUR</name>
<accession>A0ABM6JY85</accession>
<sequence>MDMKNVIIETSQNDNEIQFILNPEAEWPLGSPTGTMLTDTDRQSFVYIFDHETGYRYAYFTKDSWNGLVDMLLQQAEPVLVWQDEKILLTGAADELQALIFNIEGNDNYGEEFSTAVEEIFRPVLEKVN</sequence>
<organism evidence="1 2">
    <name type="scientific">Sporosarcina ureae</name>
    <dbReference type="NCBI Taxonomy" id="1571"/>
    <lineage>
        <taxon>Bacteria</taxon>
        <taxon>Bacillati</taxon>
        <taxon>Bacillota</taxon>
        <taxon>Bacilli</taxon>
        <taxon>Bacillales</taxon>
        <taxon>Caryophanaceae</taxon>
        <taxon>Sporosarcina</taxon>
    </lineage>
</organism>
<dbReference type="Pfam" id="PF19785">
    <property type="entry name" value="UPF0738"/>
    <property type="match status" value="1"/>
</dbReference>